<dbReference type="Pfam" id="PF05239">
    <property type="entry name" value="PRC"/>
    <property type="match status" value="1"/>
</dbReference>
<dbReference type="NCBIfam" id="TIGR02888">
    <property type="entry name" value="spore_YlmC_YmxH"/>
    <property type="match status" value="1"/>
</dbReference>
<name>A0A412AV59_9FIRM</name>
<dbReference type="Proteomes" id="UP000284751">
    <property type="component" value="Unassembled WGS sequence"/>
</dbReference>
<feature type="domain" description="PRC-barrel" evidence="1">
    <location>
        <begin position="5"/>
        <end position="76"/>
    </location>
</feature>
<proteinExistence type="predicted"/>
<dbReference type="PANTHER" id="PTHR40061">
    <property type="entry name" value="SPORULATION PROTEIN YLMC-RELATED"/>
    <property type="match status" value="1"/>
</dbReference>
<evidence type="ECO:0000313" key="3">
    <source>
        <dbReference type="Proteomes" id="UP000284751"/>
    </source>
</evidence>
<dbReference type="Gene3D" id="2.30.30.240">
    <property type="entry name" value="PRC-barrel domain"/>
    <property type="match status" value="1"/>
</dbReference>
<comment type="caution">
    <text evidence="2">The sequence shown here is derived from an EMBL/GenBank/DDBJ whole genome shotgun (WGS) entry which is preliminary data.</text>
</comment>
<dbReference type="InterPro" id="IPR011033">
    <property type="entry name" value="PRC_barrel-like_sf"/>
</dbReference>
<protein>
    <submittedName>
        <fullName evidence="2">YlmC/YmxH family sporulation protein</fullName>
    </submittedName>
</protein>
<dbReference type="InterPro" id="IPR014238">
    <property type="entry name" value="Spore_YlmC/YmxH"/>
</dbReference>
<evidence type="ECO:0000313" key="2">
    <source>
        <dbReference type="EMBL" id="RGQ36294.1"/>
    </source>
</evidence>
<dbReference type="InterPro" id="IPR027275">
    <property type="entry name" value="PRC-brl_dom"/>
</dbReference>
<dbReference type="PANTHER" id="PTHR40061:SF1">
    <property type="entry name" value="SPORULATION PROTEIN YLMC-RELATED"/>
    <property type="match status" value="1"/>
</dbReference>
<sequence>MARCRIVDLRHKQVVNVKDGTCLGCVDDMEIDMATAKLVSIIIYGRLKWFGLLGRCDDICIKWEDIQVIGEDTILVCYQQFQQQPKKRRFFNRNT</sequence>
<dbReference type="EMBL" id="QRTC01000055">
    <property type="protein sequence ID" value="RGQ36294.1"/>
    <property type="molecule type" value="Genomic_DNA"/>
</dbReference>
<dbReference type="AlphaFoldDB" id="A0A412AV59"/>
<accession>A0A412AV59</accession>
<evidence type="ECO:0000259" key="1">
    <source>
        <dbReference type="Pfam" id="PF05239"/>
    </source>
</evidence>
<dbReference type="SUPFAM" id="SSF50346">
    <property type="entry name" value="PRC-barrel domain"/>
    <property type="match status" value="1"/>
</dbReference>
<organism evidence="2 3">
    <name type="scientific">[Clostridium] leptum</name>
    <dbReference type="NCBI Taxonomy" id="1535"/>
    <lineage>
        <taxon>Bacteria</taxon>
        <taxon>Bacillati</taxon>
        <taxon>Bacillota</taxon>
        <taxon>Clostridia</taxon>
        <taxon>Eubacteriales</taxon>
        <taxon>Oscillospiraceae</taxon>
        <taxon>Oscillospiraceae incertae sedis</taxon>
    </lineage>
</organism>
<gene>
    <name evidence="2" type="ORF">DWY99_11640</name>
</gene>
<reference evidence="2 3" key="1">
    <citation type="submission" date="2018-08" db="EMBL/GenBank/DDBJ databases">
        <title>A genome reference for cultivated species of the human gut microbiota.</title>
        <authorList>
            <person name="Zou Y."/>
            <person name="Xue W."/>
            <person name="Luo G."/>
        </authorList>
    </citation>
    <scope>NUCLEOTIDE SEQUENCE [LARGE SCALE GENOMIC DNA]</scope>
    <source>
        <strain evidence="2 3">AF28-26</strain>
    </source>
</reference>